<dbReference type="Proteomes" id="UP001143910">
    <property type="component" value="Unassembled WGS sequence"/>
</dbReference>
<proteinExistence type="predicted"/>
<protein>
    <submittedName>
        <fullName evidence="1">Uncharacterized protein</fullName>
    </submittedName>
</protein>
<accession>A0ACC1NXN4</accession>
<name>A0ACC1NXN4_9HYPO</name>
<organism evidence="1 2">
    <name type="scientific">Zarea fungicola</name>
    <dbReference type="NCBI Taxonomy" id="93591"/>
    <lineage>
        <taxon>Eukaryota</taxon>
        <taxon>Fungi</taxon>
        <taxon>Dikarya</taxon>
        <taxon>Ascomycota</taxon>
        <taxon>Pezizomycotina</taxon>
        <taxon>Sordariomycetes</taxon>
        <taxon>Hypocreomycetidae</taxon>
        <taxon>Hypocreales</taxon>
        <taxon>Cordycipitaceae</taxon>
        <taxon>Zarea</taxon>
    </lineage>
</organism>
<reference evidence="1" key="1">
    <citation type="submission" date="2022-08" db="EMBL/GenBank/DDBJ databases">
        <title>Genome Sequence of Lecanicillium fungicola.</title>
        <authorList>
            <person name="Buettner E."/>
        </authorList>
    </citation>
    <scope>NUCLEOTIDE SEQUENCE</scope>
    <source>
        <strain evidence="1">Babe33</strain>
    </source>
</reference>
<gene>
    <name evidence="1" type="ORF">NQ176_g502</name>
</gene>
<evidence type="ECO:0000313" key="1">
    <source>
        <dbReference type="EMBL" id="KAJ2983710.1"/>
    </source>
</evidence>
<comment type="caution">
    <text evidence="1">The sequence shown here is derived from an EMBL/GenBank/DDBJ whole genome shotgun (WGS) entry which is preliminary data.</text>
</comment>
<dbReference type="EMBL" id="JANJQO010000019">
    <property type="protein sequence ID" value="KAJ2983710.1"/>
    <property type="molecule type" value="Genomic_DNA"/>
</dbReference>
<evidence type="ECO:0000313" key="2">
    <source>
        <dbReference type="Proteomes" id="UP001143910"/>
    </source>
</evidence>
<keyword evidence="2" id="KW-1185">Reference proteome</keyword>
<sequence length="339" mass="36087">MKFLLLASLCSLAASQLSRLGNWKAAANITIAPRQEHATVALNGSSLAIVGGIVPNEGGQGVHTTNLMQIYNCLTDSWSSAADVPIAVNHPNVAVVDGKMYLLGGLAPAADGVWQGFPDSWVYSIQNDSWSTLPSMPDPDRRGSAAVGVYKGVIYLAGGLRSLEPTGTLGKQDTVDIVSSFDTRTQKWKSLPPLPEARDHSGASVVRGHLYVVGGRRNGQYNVVDTVFVLDLDNVDKGWRLSSGRMPTARGGIAASTINGIIYTFGGEGNPAVGSYGVFPQVEMFEVKREKWTKLQNMPYPRHGGSSTVIGGAIHLPGGGLREGGNPQRIHDAFYPMSN</sequence>